<dbReference type="InterPro" id="IPR011330">
    <property type="entry name" value="Glyco_hydro/deAcase_b/a-brl"/>
</dbReference>
<feature type="compositionally biased region" description="Low complexity" evidence="1">
    <location>
        <begin position="64"/>
        <end position="96"/>
    </location>
</feature>
<feature type="compositionally biased region" description="Pro residues" evidence="1">
    <location>
        <begin position="54"/>
        <end position="63"/>
    </location>
</feature>
<dbReference type="EMBL" id="QDDR01000024">
    <property type="protein sequence ID" value="PVE44820.1"/>
    <property type="molecule type" value="Genomic_DNA"/>
</dbReference>
<reference evidence="2 3" key="1">
    <citation type="journal article" date="2011" name="Syst. Appl. Microbiol.">
        <title>Defluviimonas denitrificans gen. nov., sp. nov., and Pararhodobacter aggregans gen. nov., sp. nov., non-phototrophic Rhodobacteraceae from the biofilter of a marine aquaculture.</title>
        <authorList>
            <person name="Foesel B.U."/>
            <person name="Drake H.L."/>
            <person name="Schramm A."/>
        </authorList>
    </citation>
    <scope>NUCLEOTIDE SEQUENCE [LARGE SCALE GENOMIC DNA]</scope>
    <source>
        <strain evidence="2 3">D1-19</strain>
    </source>
</reference>
<keyword evidence="3" id="KW-1185">Reference proteome</keyword>
<dbReference type="AlphaFoldDB" id="A0A2T7UJG9"/>
<dbReference type="InterPro" id="IPR006837">
    <property type="entry name" value="Divergent_DAC"/>
</dbReference>
<evidence type="ECO:0000313" key="3">
    <source>
        <dbReference type="Proteomes" id="UP000244810"/>
    </source>
</evidence>
<dbReference type="Gene3D" id="3.20.20.370">
    <property type="entry name" value="Glycoside hydrolase/deacetylase"/>
    <property type="match status" value="1"/>
</dbReference>
<comment type="caution">
    <text evidence="2">The sequence shown here is derived from an EMBL/GenBank/DDBJ whole genome shotgun (WGS) entry which is preliminary data.</text>
</comment>
<feature type="region of interest" description="Disordered" evidence="1">
    <location>
        <begin position="222"/>
        <end position="242"/>
    </location>
</feature>
<feature type="region of interest" description="Disordered" evidence="1">
    <location>
        <begin position="145"/>
        <end position="186"/>
    </location>
</feature>
<name>A0A2T7UJG9_9RHOB</name>
<evidence type="ECO:0008006" key="4">
    <source>
        <dbReference type="Google" id="ProtNLM"/>
    </source>
</evidence>
<organism evidence="2 3">
    <name type="scientific">Pararhodobacter aggregans</name>
    <dbReference type="NCBI Taxonomy" id="404875"/>
    <lineage>
        <taxon>Bacteria</taxon>
        <taxon>Pseudomonadati</taxon>
        <taxon>Pseudomonadota</taxon>
        <taxon>Alphaproteobacteria</taxon>
        <taxon>Rhodobacterales</taxon>
        <taxon>Paracoccaceae</taxon>
        <taxon>Pararhodobacter</taxon>
    </lineage>
</organism>
<dbReference type="GO" id="GO:0005975">
    <property type="term" value="P:carbohydrate metabolic process"/>
    <property type="evidence" value="ECO:0007669"/>
    <property type="project" value="InterPro"/>
</dbReference>
<dbReference type="Proteomes" id="UP000244810">
    <property type="component" value="Unassembled WGS sequence"/>
</dbReference>
<feature type="region of interest" description="Disordered" evidence="1">
    <location>
        <begin position="44"/>
        <end position="99"/>
    </location>
</feature>
<sequence length="695" mass="68000">MGGFVKGIGVGLASFALGFVVLSVAVPVDPGPAPSAGEEPVELIGAAPEAADPAPAPPVPQPAPAQEEAVAAQEEAVAAQEEAVAAPPSAPAMPAATGSEAPDRIQALTAMPTEASPPPALPLDAPTEAQATLSAVTPVTTPAAPNAPVLPGLDGGSAATLAAPTGMTVSPSASPAPPADTPSDPNAALAALAPVTTPAAPDAPAMPGPDGASAAMLAAPTGMTVSPSASPAPPADTPSDPNAALAALAPVTTPAAPDAPVLPGPDGGSAPAMAAPQLPAAEAGLPAAPPADGLSDSAALPRIVPVAPVTATALPAGEPLLNEPDAGAVEPEPDADASVAAPEAEATAAAPEDGAQPTPSRRLPPVAPDDTLARVPAVPEPPAPQEPAAPGLPAPVIAPALPRGEPLLPGAAPERPPVSTLPGQVAGVTVGRGTLGDDSTVRRGGVQMAGRLPTLGDTAAEAPAAATPAAPDSRPAVERFAAQPALGADQVPLGVVLIDEPAAETAILALPVPVTVALDPYDPEAPRRAAAYRAVGHEIALQAMRVPQLATPADLETLIDGWHRAFPEAMAVIDVPVNGLGANPTLARNVVATLATGGYGAIALRDGLDAFLQASRGAGLRAASVYRVIESDDQSEFTIRRLIDRAAFEALRQPAVVIAAAASDRDTMRELTDFAEGAGRAGVGLAPVSAVLNRN</sequence>
<feature type="region of interest" description="Disordered" evidence="1">
    <location>
        <begin position="316"/>
        <end position="444"/>
    </location>
</feature>
<feature type="compositionally biased region" description="Low complexity" evidence="1">
    <location>
        <begin position="336"/>
        <end position="357"/>
    </location>
</feature>
<accession>A0A2T7UJG9</accession>
<feature type="region of interest" description="Disordered" evidence="1">
    <location>
        <begin position="254"/>
        <end position="274"/>
    </location>
</feature>
<evidence type="ECO:0000256" key="1">
    <source>
        <dbReference type="SAM" id="MobiDB-lite"/>
    </source>
</evidence>
<feature type="compositionally biased region" description="Pro residues" evidence="1">
    <location>
        <begin position="378"/>
        <end position="393"/>
    </location>
</feature>
<dbReference type="OrthoDB" id="7658418at2"/>
<protein>
    <recommendedName>
        <fullName evidence="4">Divergent polysaccharide deacetylase family protein</fullName>
    </recommendedName>
</protein>
<dbReference type="SUPFAM" id="SSF88713">
    <property type="entry name" value="Glycoside hydrolase/deacetylase"/>
    <property type="match status" value="1"/>
</dbReference>
<dbReference type="Pfam" id="PF04748">
    <property type="entry name" value="Polysacc_deac_2"/>
    <property type="match status" value="1"/>
</dbReference>
<dbReference type="RefSeq" id="WP_107751733.1">
    <property type="nucleotide sequence ID" value="NZ_QBKF01000005.1"/>
</dbReference>
<gene>
    <name evidence="2" type="ORF">DDE23_24630</name>
</gene>
<evidence type="ECO:0000313" key="2">
    <source>
        <dbReference type="EMBL" id="PVE44820.1"/>
    </source>
</evidence>
<proteinExistence type="predicted"/>